<protein>
    <recommendedName>
        <fullName evidence="4">PEP-CTERM sorting domain-containing protein</fullName>
    </recommendedName>
</protein>
<dbReference type="Proteomes" id="UP000525652">
    <property type="component" value="Unassembled WGS sequence"/>
</dbReference>
<dbReference type="AlphaFoldDB" id="A0A7X1AZC5"/>
<keyword evidence="3" id="KW-1185">Reference proteome</keyword>
<evidence type="ECO:0000313" key="2">
    <source>
        <dbReference type="EMBL" id="MBC2602771.1"/>
    </source>
</evidence>
<evidence type="ECO:0000256" key="1">
    <source>
        <dbReference type="SAM" id="SignalP"/>
    </source>
</evidence>
<feature type="signal peptide" evidence="1">
    <location>
        <begin position="1"/>
        <end position="34"/>
    </location>
</feature>
<proteinExistence type="predicted"/>
<comment type="caution">
    <text evidence="2">The sequence shown here is derived from an EMBL/GenBank/DDBJ whole genome shotgun (WGS) entry which is preliminary data.</text>
</comment>
<name>A0A7X1AZC5_9BACT</name>
<dbReference type="EMBL" id="JACHVA010000101">
    <property type="protein sequence ID" value="MBC2602771.1"/>
    <property type="molecule type" value="Genomic_DNA"/>
</dbReference>
<evidence type="ECO:0008006" key="4">
    <source>
        <dbReference type="Google" id="ProtNLM"/>
    </source>
</evidence>
<gene>
    <name evidence="2" type="ORF">H5P30_13385</name>
</gene>
<dbReference type="RefSeq" id="WP_185693435.1">
    <property type="nucleotide sequence ID" value="NZ_JACHVA010000101.1"/>
</dbReference>
<accession>A0A7X1AZC5</accession>
<feature type="chain" id="PRO_5031423624" description="PEP-CTERM sorting domain-containing protein" evidence="1">
    <location>
        <begin position="35"/>
        <end position="297"/>
    </location>
</feature>
<evidence type="ECO:0000313" key="3">
    <source>
        <dbReference type="Proteomes" id="UP000525652"/>
    </source>
</evidence>
<organism evidence="2 3">
    <name type="scientific">Puniceicoccus vermicola</name>
    <dbReference type="NCBI Taxonomy" id="388746"/>
    <lineage>
        <taxon>Bacteria</taxon>
        <taxon>Pseudomonadati</taxon>
        <taxon>Verrucomicrobiota</taxon>
        <taxon>Opitutia</taxon>
        <taxon>Puniceicoccales</taxon>
        <taxon>Puniceicoccaceae</taxon>
        <taxon>Puniceicoccus</taxon>
    </lineage>
</organism>
<reference evidence="2 3" key="1">
    <citation type="submission" date="2020-07" db="EMBL/GenBank/DDBJ databases">
        <authorList>
            <person name="Feng X."/>
        </authorList>
    </citation>
    <scope>NUCLEOTIDE SEQUENCE [LARGE SCALE GENOMIC DNA]</scope>
    <source>
        <strain evidence="2 3">JCM14086</strain>
    </source>
</reference>
<sequence length="297" mass="30734">MKLIQSLLYPASASRLAGGLAATFALALGSAVHAETTLFSDNFDGVSNSVAGLNSVDWWLANPAENGTRLLVGADNTGTLSGDSIWNPGSSGSNTWALKQFDSVTLTEVGDYVSVNMDLHFTTTPNYTIFTIALFGTDVTLSSNSITGYGTAGNPITDATGYLINQQPRTTATNANFRSVAAGETGINDGTSLGWGNGSVVLGDPTSAHTLVFTITKVEGGTELTYSVDGSITGTILDSSSLYDTFNTLRITAGNDSSAQSHWDNISVVTNIPEPSVTAGVFGAVALSALALRRGAR</sequence>
<keyword evidence="1" id="KW-0732">Signal</keyword>